<evidence type="ECO:0000259" key="6">
    <source>
        <dbReference type="PROSITE" id="PS51349"/>
    </source>
</evidence>
<evidence type="ECO:0000313" key="7">
    <source>
        <dbReference type="EMBL" id="RGP76912.1"/>
    </source>
</evidence>
<dbReference type="InterPro" id="IPR013785">
    <property type="entry name" value="Aldolase_TIM"/>
</dbReference>
<feature type="binding site" evidence="5">
    <location>
        <begin position="290"/>
        <end position="291"/>
    </location>
    <ligand>
        <name>FMN</name>
        <dbReference type="ChEBI" id="CHEBI:58210"/>
    </ligand>
</feature>
<dbReference type="SUPFAM" id="SSF51395">
    <property type="entry name" value="FMN-linked oxidoreductases"/>
    <property type="match status" value="1"/>
</dbReference>
<protein>
    <submittedName>
        <fullName evidence="7">S-2-hydroxy-acid oxidase</fullName>
    </submittedName>
</protein>
<feature type="binding site" evidence="5">
    <location>
        <begin position="88"/>
        <end position="90"/>
    </location>
    <ligand>
        <name>FMN</name>
        <dbReference type="ChEBI" id="CHEBI:58210"/>
    </ligand>
</feature>
<keyword evidence="8" id="KW-1185">Reference proteome</keyword>
<dbReference type="PROSITE" id="PS00557">
    <property type="entry name" value="FMN_HYDROXY_ACID_DH_1"/>
    <property type="match status" value="1"/>
</dbReference>
<feature type="binding site" evidence="5">
    <location>
        <position position="139"/>
    </location>
    <ligand>
        <name>FMN</name>
        <dbReference type="ChEBI" id="CHEBI:58210"/>
    </ligand>
</feature>
<dbReference type="PIRSF" id="PIRSF000138">
    <property type="entry name" value="Al-hdrx_acd_dh"/>
    <property type="match status" value="1"/>
</dbReference>
<feature type="active site" description="Proton acceptor" evidence="4">
    <location>
        <position position="236"/>
    </location>
</feature>
<evidence type="ECO:0000256" key="2">
    <source>
        <dbReference type="ARBA" id="ARBA00023002"/>
    </source>
</evidence>
<proteinExistence type="inferred from homology"/>
<evidence type="ECO:0000256" key="1">
    <source>
        <dbReference type="ARBA" id="ARBA00001917"/>
    </source>
</evidence>
<feature type="binding site" evidence="5">
    <location>
        <position position="239"/>
    </location>
    <ligand>
        <name>glyoxylate</name>
        <dbReference type="ChEBI" id="CHEBI:36655"/>
    </ligand>
</feature>
<dbReference type="PROSITE" id="PS51349">
    <property type="entry name" value="FMN_HYDROXY_ACID_DH_2"/>
    <property type="match status" value="1"/>
</dbReference>
<comment type="similarity">
    <text evidence="3">Belongs to the FMN-dependent alpha-hydroxy acid dehydrogenase family.</text>
</comment>
<dbReference type="AlphaFoldDB" id="A0A395SXX0"/>
<dbReference type="PANTHER" id="PTHR10578">
    <property type="entry name" value="S -2-HYDROXY-ACID OXIDASE-RELATED"/>
    <property type="match status" value="1"/>
</dbReference>
<dbReference type="Gene3D" id="3.20.20.70">
    <property type="entry name" value="Aldolase class I"/>
    <property type="match status" value="2"/>
</dbReference>
<dbReference type="GO" id="GO:0016491">
    <property type="term" value="F:oxidoreductase activity"/>
    <property type="evidence" value="ECO:0007669"/>
    <property type="project" value="UniProtKB-KW"/>
</dbReference>
<dbReference type="Pfam" id="PF01070">
    <property type="entry name" value="FMN_dh"/>
    <property type="match status" value="2"/>
</dbReference>
<feature type="binding site" evidence="5">
    <location>
        <position position="236"/>
    </location>
    <ligand>
        <name>FMN</name>
        <dbReference type="ChEBI" id="CHEBI:58210"/>
    </ligand>
</feature>
<keyword evidence="5" id="KW-0288">FMN</keyword>
<feature type="binding site" evidence="5">
    <location>
        <begin position="267"/>
        <end position="271"/>
    </location>
    <ligand>
        <name>FMN</name>
        <dbReference type="ChEBI" id="CHEBI:58210"/>
    </ligand>
</feature>
<keyword evidence="5" id="KW-0285">Flavoprotein</keyword>
<dbReference type="CDD" id="cd02809">
    <property type="entry name" value="alpha_hydroxyacid_oxid_FMN"/>
    <property type="match status" value="1"/>
</dbReference>
<reference evidence="7 8" key="1">
    <citation type="journal article" date="2018" name="PLoS Pathog.">
        <title>Evolution of structural diversity of trichothecenes, a family of toxins produced by plant pathogenic and entomopathogenic fungi.</title>
        <authorList>
            <person name="Proctor R.H."/>
            <person name="McCormick S.P."/>
            <person name="Kim H.S."/>
            <person name="Cardoza R.E."/>
            <person name="Stanley A.M."/>
            <person name="Lindo L."/>
            <person name="Kelly A."/>
            <person name="Brown D.W."/>
            <person name="Lee T."/>
            <person name="Vaughan M.M."/>
            <person name="Alexander N.J."/>
            <person name="Busman M."/>
            <person name="Gutierrez S."/>
        </authorList>
    </citation>
    <scope>NUCLEOTIDE SEQUENCE [LARGE SCALE GENOMIC DNA]</scope>
    <source>
        <strain evidence="7 8">NRRL 20695</strain>
    </source>
</reference>
<dbReference type="InterPro" id="IPR012133">
    <property type="entry name" value="Alpha-hydoxy_acid_DH_FMN"/>
</dbReference>
<dbReference type="InterPro" id="IPR000262">
    <property type="entry name" value="FMN-dep_DH"/>
</dbReference>
<feature type="binding site" evidence="5">
    <location>
        <position position="176"/>
    </location>
    <ligand>
        <name>glyoxylate</name>
        <dbReference type="ChEBI" id="CHEBI:36655"/>
    </ligand>
</feature>
<evidence type="ECO:0000256" key="4">
    <source>
        <dbReference type="PIRSR" id="PIRSR000138-1"/>
    </source>
</evidence>
<feature type="binding site" evidence="5">
    <location>
        <position position="35"/>
    </location>
    <ligand>
        <name>glyoxylate</name>
        <dbReference type="ChEBI" id="CHEBI:36655"/>
    </ligand>
</feature>
<evidence type="ECO:0000313" key="8">
    <source>
        <dbReference type="Proteomes" id="UP000266234"/>
    </source>
</evidence>
<feature type="binding site" evidence="5">
    <location>
        <position position="167"/>
    </location>
    <ligand>
        <name>glyoxylate</name>
        <dbReference type="ChEBI" id="CHEBI:36655"/>
    </ligand>
</feature>
<dbReference type="InterPro" id="IPR008259">
    <property type="entry name" value="FMN_hydac_DH_AS"/>
</dbReference>
<comment type="caution">
    <text evidence="7">The sequence shown here is derived from an EMBL/GenBank/DDBJ whole genome shotgun (WGS) entry which is preliminary data.</text>
</comment>
<sequence>MANRGVSLDPQNEIHCIKDLEIKGSNKLPHVYREYYNQGSMDMISLRDNEAAFDRYKLRPRILRDVSNVDPSTSILGRKVAFPFGFSPAAAHKVAHQDGEIGTSMAAAENNIPMALSAYGTTSMEEVIEVGNGNPYFMQLNLLKNKSITKSIATRAEASGYHAIILTADAPTLGIRLNEARNNFGMPAGIQYPNLLPGIDMSSLALEDDPLEYVYTPEDVLLAIDHGFDGVIISNHGGRQLDSVPSTLDVLRECGPVAKGRIPIAIDGGIRRGTDIFKAIALGADFCFAGRIPIWGLAWNGRDGVDLAIKLLYQEFVKTMILTGVTKVQDISPVHLSILDNKGMLAKL</sequence>
<keyword evidence="2" id="KW-0560">Oxidoreductase</keyword>
<comment type="cofactor">
    <cofactor evidence="1">
        <name>FMN</name>
        <dbReference type="ChEBI" id="CHEBI:58210"/>
    </cofactor>
</comment>
<dbReference type="InterPro" id="IPR037396">
    <property type="entry name" value="FMN_HAD"/>
</dbReference>
<gene>
    <name evidence="7" type="ORF">FLONG3_4995</name>
</gene>
<feature type="binding site" evidence="5">
    <location>
        <position position="117"/>
    </location>
    <ligand>
        <name>FMN</name>
        <dbReference type="ChEBI" id="CHEBI:58210"/>
    </ligand>
</feature>
<feature type="domain" description="FMN hydroxy acid dehydrogenase" evidence="6">
    <location>
        <begin position="9"/>
        <end position="341"/>
    </location>
</feature>
<evidence type="ECO:0000256" key="3">
    <source>
        <dbReference type="ARBA" id="ARBA00024042"/>
    </source>
</evidence>
<feature type="binding site" evidence="5">
    <location>
        <position position="234"/>
    </location>
    <ligand>
        <name>FMN</name>
        <dbReference type="ChEBI" id="CHEBI:58210"/>
    </ligand>
</feature>
<evidence type="ECO:0000256" key="5">
    <source>
        <dbReference type="PIRSR" id="PIRSR000138-2"/>
    </source>
</evidence>
<dbReference type="GO" id="GO:0010181">
    <property type="term" value="F:FMN binding"/>
    <property type="evidence" value="ECO:0007669"/>
    <property type="project" value="InterPro"/>
</dbReference>
<dbReference type="OrthoDB" id="1925334at2759"/>
<organism evidence="7 8">
    <name type="scientific">Fusarium longipes</name>
    <dbReference type="NCBI Taxonomy" id="694270"/>
    <lineage>
        <taxon>Eukaryota</taxon>
        <taxon>Fungi</taxon>
        <taxon>Dikarya</taxon>
        <taxon>Ascomycota</taxon>
        <taxon>Pezizomycotina</taxon>
        <taxon>Sordariomycetes</taxon>
        <taxon>Hypocreomycetidae</taxon>
        <taxon>Hypocreales</taxon>
        <taxon>Nectriaceae</taxon>
        <taxon>Fusarium</taxon>
    </lineage>
</organism>
<accession>A0A395SXX0</accession>
<name>A0A395SXX0_9HYPO</name>
<dbReference type="EMBL" id="PXOG01000104">
    <property type="protein sequence ID" value="RGP76912.1"/>
    <property type="molecule type" value="Genomic_DNA"/>
</dbReference>
<dbReference type="PANTHER" id="PTHR10578:SF149">
    <property type="entry name" value="2-HYDROXYACID OXIDASE 2"/>
    <property type="match status" value="1"/>
</dbReference>
<dbReference type="STRING" id="694270.A0A395SXX0"/>
<dbReference type="Proteomes" id="UP000266234">
    <property type="component" value="Unassembled WGS sequence"/>
</dbReference>